<dbReference type="EMBL" id="JAQQDB010000005">
    <property type="protein sequence ID" value="MFM0517264.1"/>
    <property type="molecule type" value="Genomic_DNA"/>
</dbReference>
<evidence type="ECO:0000313" key="2">
    <source>
        <dbReference type="Proteomes" id="UP001629462"/>
    </source>
</evidence>
<accession>A0ABW9CG78</accession>
<comment type="caution">
    <text evidence="1">The sequence shown here is derived from an EMBL/GenBank/DDBJ whole genome shotgun (WGS) entry which is preliminary data.</text>
</comment>
<organism evidence="1 2">
    <name type="scientific">Caballeronia jiangsuensis</name>
    <dbReference type="NCBI Taxonomy" id="1458357"/>
    <lineage>
        <taxon>Bacteria</taxon>
        <taxon>Pseudomonadati</taxon>
        <taxon>Pseudomonadota</taxon>
        <taxon>Betaproteobacteria</taxon>
        <taxon>Burkholderiales</taxon>
        <taxon>Burkholderiaceae</taxon>
        <taxon>Caballeronia</taxon>
    </lineage>
</organism>
<evidence type="ECO:0000313" key="1">
    <source>
        <dbReference type="EMBL" id="MFM0517264.1"/>
    </source>
</evidence>
<protein>
    <submittedName>
        <fullName evidence="1">Uncharacterized protein</fullName>
    </submittedName>
</protein>
<dbReference type="Proteomes" id="UP001629462">
    <property type="component" value="Unassembled WGS sequence"/>
</dbReference>
<name>A0ABW9CG78_9BURK</name>
<keyword evidence="2" id="KW-1185">Reference proteome</keyword>
<gene>
    <name evidence="1" type="ORF">PQR08_07500</name>
</gene>
<dbReference type="RefSeq" id="WP_408161213.1">
    <property type="nucleotide sequence ID" value="NZ_JAQQDB010000005.1"/>
</dbReference>
<reference evidence="1 2" key="1">
    <citation type="journal article" date="2024" name="Chem. Sci.">
        <title>Discovery of megapolipeptins by genome mining of a Burkholderiales bacteria collection.</title>
        <authorList>
            <person name="Paulo B.S."/>
            <person name="Recchia M.J.J."/>
            <person name="Lee S."/>
            <person name="Fergusson C.H."/>
            <person name="Romanowski S.B."/>
            <person name="Hernandez A."/>
            <person name="Krull N."/>
            <person name="Liu D.Y."/>
            <person name="Cavanagh H."/>
            <person name="Bos A."/>
            <person name="Gray C.A."/>
            <person name="Murphy B.T."/>
            <person name="Linington R.G."/>
            <person name="Eustaquio A.S."/>
        </authorList>
    </citation>
    <scope>NUCLEOTIDE SEQUENCE [LARGE SCALE GENOMIC DNA]</scope>
    <source>
        <strain evidence="1 2">RL17-374-BIF-D</strain>
    </source>
</reference>
<sequence length="58" mass="6576">MLNNAARYRKLQQLPKRVYIDGIATIQFPRIAATGGDEGSFENSVNLAVDDLPDRNRW</sequence>
<proteinExistence type="predicted"/>